<dbReference type="SMART" id="SM00303">
    <property type="entry name" value="GPS"/>
    <property type="match status" value="1"/>
</dbReference>
<dbReference type="CDD" id="cd00037">
    <property type="entry name" value="CLECT"/>
    <property type="match status" value="1"/>
</dbReference>
<name>E9HD25_DAPPU</name>
<dbReference type="HOGENOM" id="CLU_328533_0_0_1"/>
<evidence type="ECO:0000313" key="8">
    <source>
        <dbReference type="EMBL" id="EFX70367.1"/>
    </source>
</evidence>
<dbReference type="KEGG" id="dpx:DAPPUDRAFT_257207"/>
<comment type="subcellular location">
    <subcellularLocation>
        <location evidence="1">Membrane</location>
    </subcellularLocation>
</comment>
<keyword evidence="3" id="KW-1133">Transmembrane helix</keyword>
<evidence type="ECO:0000313" key="9">
    <source>
        <dbReference type="Proteomes" id="UP000000305"/>
    </source>
</evidence>
<feature type="domain" description="C-type lectin" evidence="6">
    <location>
        <begin position="31"/>
        <end position="143"/>
    </location>
</feature>
<dbReference type="InterPro" id="IPR046338">
    <property type="entry name" value="GAIN_dom_sf"/>
</dbReference>
<dbReference type="PANTHER" id="PTHR47767">
    <property type="entry name" value="ADHESION G PROTEIN-COUPLED RECEPTOR G7"/>
    <property type="match status" value="1"/>
</dbReference>
<dbReference type="PANTHER" id="PTHR47767:SF1">
    <property type="entry name" value="ADHESION G PROTEIN-COUPLED RECEPTOR G7"/>
    <property type="match status" value="1"/>
</dbReference>
<organism evidence="8 9">
    <name type="scientific">Daphnia pulex</name>
    <name type="common">Water flea</name>
    <dbReference type="NCBI Taxonomy" id="6669"/>
    <lineage>
        <taxon>Eukaryota</taxon>
        <taxon>Metazoa</taxon>
        <taxon>Ecdysozoa</taxon>
        <taxon>Arthropoda</taxon>
        <taxon>Crustacea</taxon>
        <taxon>Branchiopoda</taxon>
        <taxon>Diplostraca</taxon>
        <taxon>Cladocera</taxon>
        <taxon>Anomopoda</taxon>
        <taxon>Daphniidae</taxon>
        <taxon>Daphnia</taxon>
    </lineage>
</organism>
<reference evidence="8 9" key="1">
    <citation type="journal article" date="2011" name="Science">
        <title>The ecoresponsive genome of Daphnia pulex.</title>
        <authorList>
            <person name="Colbourne J.K."/>
            <person name="Pfrender M.E."/>
            <person name="Gilbert D."/>
            <person name="Thomas W.K."/>
            <person name="Tucker A."/>
            <person name="Oakley T.H."/>
            <person name="Tokishita S."/>
            <person name="Aerts A."/>
            <person name="Arnold G.J."/>
            <person name="Basu M.K."/>
            <person name="Bauer D.J."/>
            <person name="Caceres C.E."/>
            <person name="Carmel L."/>
            <person name="Casola C."/>
            <person name="Choi J.H."/>
            <person name="Detter J.C."/>
            <person name="Dong Q."/>
            <person name="Dusheyko S."/>
            <person name="Eads B.D."/>
            <person name="Frohlich T."/>
            <person name="Geiler-Samerotte K.A."/>
            <person name="Gerlach D."/>
            <person name="Hatcher P."/>
            <person name="Jogdeo S."/>
            <person name="Krijgsveld J."/>
            <person name="Kriventseva E.V."/>
            <person name="Kultz D."/>
            <person name="Laforsch C."/>
            <person name="Lindquist E."/>
            <person name="Lopez J."/>
            <person name="Manak J.R."/>
            <person name="Muller J."/>
            <person name="Pangilinan J."/>
            <person name="Patwardhan R.P."/>
            <person name="Pitluck S."/>
            <person name="Pritham E.J."/>
            <person name="Rechtsteiner A."/>
            <person name="Rho M."/>
            <person name="Rogozin I.B."/>
            <person name="Sakarya O."/>
            <person name="Salamov A."/>
            <person name="Schaack S."/>
            <person name="Shapiro H."/>
            <person name="Shiga Y."/>
            <person name="Skalitzky C."/>
            <person name="Smith Z."/>
            <person name="Souvorov A."/>
            <person name="Sung W."/>
            <person name="Tang Z."/>
            <person name="Tsuchiya D."/>
            <person name="Tu H."/>
            <person name="Vos H."/>
            <person name="Wang M."/>
            <person name="Wolf Y.I."/>
            <person name="Yamagata H."/>
            <person name="Yamada T."/>
            <person name="Ye Y."/>
            <person name="Shaw J.R."/>
            <person name="Andrews J."/>
            <person name="Crease T.J."/>
            <person name="Tang H."/>
            <person name="Lucas S.M."/>
            <person name="Robertson H.M."/>
            <person name="Bork P."/>
            <person name="Koonin E.V."/>
            <person name="Zdobnov E.M."/>
            <person name="Grigoriev I.V."/>
            <person name="Lynch M."/>
            <person name="Boore J.L."/>
        </authorList>
    </citation>
    <scope>NUCLEOTIDE SEQUENCE [LARGE SCALE GENOMIC DNA]</scope>
</reference>
<dbReference type="InterPro" id="IPR016186">
    <property type="entry name" value="C-type_lectin-like/link_sf"/>
</dbReference>
<dbReference type="InterPro" id="IPR016187">
    <property type="entry name" value="CTDL_fold"/>
</dbReference>
<gene>
    <name evidence="8" type="ORF">DAPPUDRAFT_257207</name>
</gene>
<evidence type="ECO:0000256" key="5">
    <source>
        <dbReference type="ARBA" id="ARBA00023157"/>
    </source>
</evidence>
<evidence type="ECO:0000256" key="2">
    <source>
        <dbReference type="ARBA" id="ARBA00022692"/>
    </source>
</evidence>
<dbReference type="EMBL" id="GL732622">
    <property type="protein sequence ID" value="EFX70367.1"/>
    <property type="molecule type" value="Genomic_DNA"/>
</dbReference>
<feature type="domain" description="GAIN-B" evidence="7">
    <location>
        <begin position="585"/>
        <end position="766"/>
    </location>
</feature>
<evidence type="ECO:0000256" key="1">
    <source>
        <dbReference type="ARBA" id="ARBA00004370"/>
    </source>
</evidence>
<dbReference type="Pfam" id="PF01825">
    <property type="entry name" value="GPS"/>
    <property type="match status" value="1"/>
</dbReference>
<dbReference type="GO" id="GO:0005886">
    <property type="term" value="C:plasma membrane"/>
    <property type="evidence" value="ECO:0000318"/>
    <property type="project" value="GO_Central"/>
</dbReference>
<dbReference type="InterPro" id="IPR001304">
    <property type="entry name" value="C-type_lectin-like"/>
</dbReference>
<evidence type="ECO:0008006" key="10">
    <source>
        <dbReference type="Google" id="ProtNLM"/>
    </source>
</evidence>
<dbReference type="InterPro" id="IPR000203">
    <property type="entry name" value="GPS"/>
</dbReference>
<sequence>MKSTDSGNSSINFSISGQCPVSWQTSSLIAERNRCYKLFYGEVTYTVDEADTECEKYGGQLAVATQPSTLASLSKFLTGSGWIGLKKTSKGFEWMDQSSWTYEHRIEWAGDRGNYNRNSYGISLTTIPEPSRGILESSSLKWKMWPKEARLNDYESGDAMINYKVIETKVPGTMEWRAAEISCETWDEWSPETVRASWIISGDPYGNASFSSLIVWLRHRTLNYSSEIHDSTFEASRSQRAAFKRSLHDMFVQEFVKLYPLYTDSLLSASEPVAFESEPFPNQQLLVKYRILINLSFLTGRKDGHGNPWSPDDDASIMEDVRKFFSEKFNSSSDVRPPGADLDFLSVRSTDFCHGEITTTNGEFLEFSRQPRELMTTLSWPKSTKGSRVASAPYCVTRDGLMLIRQCLGDRSSGLYWESLDSKKSGGSLCVETSPLFKQLLASMIMENSSQILHEIRHHHFISSSFHFDITDWNPSIAEMDLLAQSLFRSVHYIKGDLNEEDLLNLEVIIQQINNLDTGTLIRAQHSPSFSSNLAWAIENLFARINTNKDKKPFDREKTYQRTKLELPFMAAASWDHWNENETIMGFTITTNDNAIIKSTVLTSTASYADIQDSNVAAFLPFQQFDAGKEQITFSACPDTRLVDAFAASGMFSSPIFAYDLSQPDGWSRSEDLYTGNGGMIQVRLNPAPPRLHKPIQILFRPKSKTTEETKHLLRCVFWNEQMDSGNGGWSTDGCWYEGTDQNGMAICLCNHLSTFTLLVCRSEKELQSTGFIIFVLYIGRDPSARKHWFMCIGVIASKSRNWSNILQAKSPNSKSGNSAFYYDVTSESGLTTTTTENCPTSPLRTSFSDFQHVMAVPCSIEVRVAQRQPTKNAN</sequence>
<dbReference type="AlphaFoldDB" id="E9HD25"/>
<evidence type="ECO:0000259" key="7">
    <source>
        <dbReference type="PROSITE" id="PS50221"/>
    </source>
</evidence>
<dbReference type="Pfam" id="PF00059">
    <property type="entry name" value="Lectin_C"/>
    <property type="match status" value="1"/>
</dbReference>
<keyword evidence="5" id="KW-1015">Disulfide bond</keyword>
<dbReference type="InterPro" id="IPR057244">
    <property type="entry name" value="GAIN_B"/>
</dbReference>
<dbReference type="STRING" id="6669.E9HD25"/>
<dbReference type="OrthoDB" id="6355589at2759"/>
<dbReference type="Gene3D" id="2.60.220.50">
    <property type="match status" value="1"/>
</dbReference>
<dbReference type="PROSITE" id="PS50221">
    <property type="entry name" value="GAIN_B"/>
    <property type="match status" value="1"/>
</dbReference>
<keyword evidence="9" id="KW-1185">Reference proteome</keyword>
<accession>E9HD25</accession>
<dbReference type="InterPro" id="IPR053066">
    <property type="entry name" value="ADGR_G7"/>
</dbReference>
<dbReference type="SUPFAM" id="SSF56436">
    <property type="entry name" value="C-type lectin-like"/>
    <property type="match status" value="1"/>
</dbReference>
<dbReference type="Proteomes" id="UP000000305">
    <property type="component" value="Unassembled WGS sequence"/>
</dbReference>
<dbReference type="InParanoid" id="E9HD25"/>
<keyword evidence="2" id="KW-0812">Transmembrane</keyword>
<evidence type="ECO:0000256" key="3">
    <source>
        <dbReference type="ARBA" id="ARBA00022989"/>
    </source>
</evidence>
<keyword evidence="4" id="KW-0472">Membrane</keyword>
<dbReference type="PROSITE" id="PS50041">
    <property type="entry name" value="C_TYPE_LECTIN_2"/>
    <property type="match status" value="1"/>
</dbReference>
<evidence type="ECO:0000259" key="6">
    <source>
        <dbReference type="PROSITE" id="PS50041"/>
    </source>
</evidence>
<protein>
    <recommendedName>
        <fullName evidence="10">GPS domain-containing protein</fullName>
    </recommendedName>
</protein>
<evidence type="ECO:0000256" key="4">
    <source>
        <dbReference type="ARBA" id="ARBA00023136"/>
    </source>
</evidence>
<proteinExistence type="predicted"/>
<dbReference type="Gene3D" id="3.10.100.10">
    <property type="entry name" value="Mannose-Binding Protein A, subunit A"/>
    <property type="match status" value="1"/>
</dbReference>